<dbReference type="NCBIfam" id="NF005304">
    <property type="entry name" value="PRK06835.1"/>
    <property type="match status" value="1"/>
</dbReference>
<dbReference type="GO" id="GO:0006260">
    <property type="term" value="P:DNA replication"/>
    <property type="evidence" value="ECO:0007669"/>
    <property type="project" value="TreeGrafter"/>
</dbReference>
<dbReference type="SMART" id="SM00382">
    <property type="entry name" value="AAA"/>
    <property type="match status" value="1"/>
</dbReference>
<feature type="domain" description="AAA+ ATPase" evidence="1">
    <location>
        <begin position="183"/>
        <end position="311"/>
    </location>
</feature>
<dbReference type="Gene3D" id="3.40.50.300">
    <property type="entry name" value="P-loop containing nucleotide triphosphate hydrolases"/>
    <property type="match status" value="1"/>
</dbReference>
<dbReference type="InterPro" id="IPR002611">
    <property type="entry name" value="IstB_ATP-bd"/>
</dbReference>
<proteinExistence type="predicted"/>
<dbReference type="PANTHER" id="PTHR30050:SF4">
    <property type="entry name" value="ATP-BINDING PROTEIN RV3427C IN INSERTION SEQUENCE-RELATED"/>
    <property type="match status" value="1"/>
</dbReference>
<dbReference type="GO" id="GO:0005524">
    <property type="term" value="F:ATP binding"/>
    <property type="evidence" value="ECO:0007669"/>
    <property type="project" value="UniProtKB-KW"/>
</dbReference>
<evidence type="ECO:0000259" key="1">
    <source>
        <dbReference type="SMART" id="SM00382"/>
    </source>
</evidence>
<sequence>MGYSKELYDRVLKILRERRVSAELQAKERAAAFYAMEPRAGALEREIASTAAKAAKAILQGADAVEKMKAQRDRNLALQKERAALLRKEGLPETYLQPDYHCKLCKDTGFLDGKMCGCLKRLLREEAYRELNALTPLTLSSFENFSLDFYPDTPTADGKPSARKQMEHNLQICKDYARDFSEESPSLLMQGGTGLGKTHLSLAIARAVIDKGFGVVYGSAQNLAINLDKERFGSGGSETMQHLLSCDLLILDDLGTEFSTSYISAAIYNIINTRLLSQKPTIINTNLSTPELQERYTERFVSRIIGAYLFLAFIGQDIRQEKRRRKVGRSYS</sequence>
<accession>A0A926D882</accession>
<keyword evidence="3" id="KW-1185">Reference proteome</keyword>
<dbReference type="CDD" id="cd00009">
    <property type="entry name" value="AAA"/>
    <property type="match status" value="1"/>
</dbReference>
<evidence type="ECO:0000313" key="2">
    <source>
        <dbReference type="EMBL" id="MBC8533139.1"/>
    </source>
</evidence>
<evidence type="ECO:0000313" key="3">
    <source>
        <dbReference type="Proteomes" id="UP000651482"/>
    </source>
</evidence>
<dbReference type="EMBL" id="JACRSN010000004">
    <property type="protein sequence ID" value="MBC8533139.1"/>
    <property type="molecule type" value="Genomic_DNA"/>
</dbReference>
<dbReference type="Proteomes" id="UP000651482">
    <property type="component" value="Unassembled WGS sequence"/>
</dbReference>
<dbReference type="AlphaFoldDB" id="A0A926D882"/>
<gene>
    <name evidence="2" type="ORF">IAG03_03800</name>
</gene>
<keyword evidence="2" id="KW-0067">ATP-binding</keyword>
<protein>
    <submittedName>
        <fullName evidence="2">ATP-binding protein</fullName>
    </submittedName>
</protein>
<keyword evidence="2" id="KW-0547">Nucleotide-binding</keyword>
<dbReference type="Pfam" id="PF01695">
    <property type="entry name" value="IstB_IS21"/>
    <property type="match status" value="1"/>
</dbReference>
<dbReference type="InterPro" id="IPR027417">
    <property type="entry name" value="P-loop_NTPase"/>
</dbReference>
<dbReference type="PANTHER" id="PTHR30050">
    <property type="entry name" value="CHROMOSOMAL REPLICATION INITIATOR PROTEIN DNAA"/>
    <property type="match status" value="1"/>
</dbReference>
<organism evidence="2 3">
    <name type="scientific">Yeguia hominis</name>
    <dbReference type="NCBI Taxonomy" id="2763662"/>
    <lineage>
        <taxon>Bacteria</taxon>
        <taxon>Bacillati</taxon>
        <taxon>Bacillota</taxon>
        <taxon>Clostridia</taxon>
        <taxon>Eubacteriales</taxon>
        <taxon>Yeguiaceae</taxon>
        <taxon>Yeguia</taxon>
    </lineage>
</organism>
<reference evidence="2" key="1">
    <citation type="submission" date="2020-08" db="EMBL/GenBank/DDBJ databases">
        <title>Genome public.</title>
        <authorList>
            <person name="Liu C."/>
            <person name="Sun Q."/>
        </authorList>
    </citation>
    <scope>NUCLEOTIDE SEQUENCE</scope>
    <source>
        <strain evidence="2">NSJ-40</strain>
    </source>
</reference>
<comment type="caution">
    <text evidence="2">The sequence shown here is derived from an EMBL/GenBank/DDBJ whole genome shotgun (WGS) entry which is preliminary data.</text>
</comment>
<dbReference type="RefSeq" id="WP_249318490.1">
    <property type="nucleotide sequence ID" value="NZ_JACRSN010000004.1"/>
</dbReference>
<name>A0A926D882_9FIRM</name>
<dbReference type="SUPFAM" id="SSF52540">
    <property type="entry name" value="P-loop containing nucleoside triphosphate hydrolases"/>
    <property type="match status" value="1"/>
</dbReference>
<dbReference type="InterPro" id="IPR003593">
    <property type="entry name" value="AAA+_ATPase"/>
</dbReference>